<dbReference type="AlphaFoldDB" id="A0A316ADA2"/>
<keyword evidence="3" id="KW-1185">Reference proteome</keyword>
<protein>
    <submittedName>
        <fullName evidence="2">Uncharacterized protein</fullName>
    </submittedName>
</protein>
<accession>A0A316ADA2</accession>
<feature type="region of interest" description="Disordered" evidence="1">
    <location>
        <begin position="55"/>
        <end position="80"/>
    </location>
</feature>
<evidence type="ECO:0000256" key="1">
    <source>
        <dbReference type="SAM" id="MobiDB-lite"/>
    </source>
</evidence>
<dbReference type="EMBL" id="QGDQ01000002">
    <property type="protein sequence ID" value="PWJ55713.1"/>
    <property type="molecule type" value="Genomic_DNA"/>
</dbReference>
<dbReference type="Proteomes" id="UP000245469">
    <property type="component" value="Unassembled WGS sequence"/>
</dbReference>
<evidence type="ECO:0000313" key="2">
    <source>
        <dbReference type="EMBL" id="PWJ55713.1"/>
    </source>
</evidence>
<sequence length="107" mass="10857">MDAEPGDVLDAELDPALDEAPLFDGELLPDPEADTDADADVVVVGVTLIDGGGLPAVPASSTLPEKEHPVSDPASTPAVPTAAAHRVAPLRGRRAADPVVVLVTPPR</sequence>
<reference evidence="2 3" key="1">
    <citation type="submission" date="2018-03" db="EMBL/GenBank/DDBJ databases">
        <title>Genomic Encyclopedia of Archaeal and Bacterial Type Strains, Phase II (KMG-II): from individual species to whole genera.</title>
        <authorList>
            <person name="Goeker M."/>
        </authorList>
    </citation>
    <scope>NUCLEOTIDE SEQUENCE [LARGE SCALE GENOMIC DNA]</scope>
    <source>
        <strain evidence="2 3">DSM 44889</strain>
    </source>
</reference>
<comment type="caution">
    <text evidence="2">The sequence shown here is derived from an EMBL/GenBank/DDBJ whole genome shotgun (WGS) entry which is preliminary data.</text>
</comment>
<evidence type="ECO:0000313" key="3">
    <source>
        <dbReference type="Proteomes" id="UP000245469"/>
    </source>
</evidence>
<proteinExistence type="predicted"/>
<organism evidence="2 3">
    <name type="scientific">Quadrisphaera granulorum</name>
    <dbReference type="NCBI Taxonomy" id="317664"/>
    <lineage>
        <taxon>Bacteria</taxon>
        <taxon>Bacillati</taxon>
        <taxon>Actinomycetota</taxon>
        <taxon>Actinomycetes</taxon>
        <taxon>Kineosporiales</taxon>
        <taxon>Kineosporiaceae</taxon>
        <taxon>Quadrisphaera</taxon>
    </lineage>
</organism>
<dbReference type="RefSeq" id="WP_170131289.1">
    <property type="nucleotide sequence ID" value="NZ_QGDQ01000002.1"/>
</dbReference>
<name>A0A316ADA2_9ACTN</name>
<gene>
    <name evidence="2" type="ORF">BXY45_10276</name>
</gene>